<feature type="compositionally biased region" description="Polar residues" evidence="1">
    <location>
        <begin position="472"/>
        <end position="489"/>
    </location>
</feature>
<evidence type="ECO:0000259" key="2">
    <source>
        <dbReference type="Pfam" id="PF20410"/>
    </source>
</evidence>
<dbReference type="Pfam" id="PF20410">
    <property type="entry name" value="X-Tfes_XVIPCD"/>
    <property type="match status" value="1"/>
</dbReference>
<comment type="caution">
    <text evidence="3">The sequence shown here is derived from an EMBL/GenBank/DDBJ whole genome shotgun (WGS) entry which is preliminary data.</text>
</comment>
<proteinExistence type="predicted"/>
<feature type="region of interest" description="Disordered" evidence="1">
    <location>
        <begin position="181"/>
        <end position="201"/>
    </location>
</feature>
<dbReference type="RefSeq" id="WP_054657890.1">
    <property type="nucleotide sequence ID" value="NZ_BAZI01000043.1"/>
</dbReference>
<keyword evidence="4" id="KW-1185">Reference proteome</keyword>
<accession>A0A0R0APM9</accession>
<feature type="region of interest" description="Disordered" evidence="1">
    <location>
        <begin position="472"/>
        <end position="495"/>
    </location>
</feature>
<sequence length="495" mass="54342">MPEFDITTSADEVVTLLQQGRARDAAAHLEALRQEQPPVIQEAMDRYVAVRAETQLAALRQPGGIPSADTVLLQPLLERMAHARLPPRFREPEETKSLTQTQLHDVYASIIGTRGNEAARAALTRQDRVILGLRQENRTTQGTSLAGAPNSQGNGVYDDRIVVLWTGANGSRHAREFHKATTEPTAQYDHHAGSDGNRIYSDTRRQAPRLPTSAGYENVIHRKIEGNDVNADQVRDLGRLAEGTTEMLATTHPRRRFPDEFSLRPSPAAIVAGANRVERDSNGDGWFDSRDVQGVHSLNNTFKFHRGGLYNTDSAGCQTIRNDEYDAFVATVRGTPGQTRWQYVLTSVAPVQALEGDIDTRTPLSPANDPRLQHHPDHALLRQIETHLHALGGLHAERAEAHGLGLLLEAKARGITRVDQIVTSNATASRAAGETMFLIQGRVNDPAAERIPVSAAELVATSIDTGLRRLQEQATQPSLSIEQPQQTHTSHVRGH</sequence>
<dbReference type="InterPro" id="IPR046519">
    <property type="entry name" value="X-Tfes_XVIPCD"/>
</dbReference>
<dbReference type="OrthoDB" id="9151591at2"/>
<dbReference type="Proteomes" id="UP000050836">
    <property type="component" value="Unassembled WGS sequence"/>
</dbReference>
<feature type="domain" description="X-Tfes XVIPCD" evidence="2">
    <location>
        <begin position="373"/>
        <end position="471"/>
    </location>
</feature>
<dbReference type="AlphaFoldDB" id="A0A0R0APM9"/>
<name>A0A0R0APM9_9GAMM</name>
<protein>
    <recommendedName>
        <fullName evidence="2">X-Tfes XVIPCD domain-containing protein</fullName>
    </recommendedName>
</protein>
<evidence type="ECO:0000313" key="3">
    <source>
        <dbReference type="EMBL" id="KRG42488.1"/>
    </source>
</evidence>
<evidence type="ECO:0000313" key="4">
    <source>
        <dbReference type="Proteomes" id="UP000050836"/>
    </source>
</evidence>
<reference evidence="3 4" key="1">
    <citation type="submission" date="2015-10" db="EMBL/GenBank/DDBJ databases">
        <title>Genome sequencing and analysis of members of genus Stenotrophomonas.</title>
        <authorList>
            <person name="Patil P.P."/>
            <person name="Midha S."/>
            <person name="Patil P.B."/>
        </authorList>
    </citation>
    <scope>NUCLEOTIDE SEQUENCE [LARGE SCALE GENOMIC DNA]</scope>
    <source>
        <strain evidence="3 4">JCM 9942</strain>
    </source>
</reference>
<dbReference type="EMBL" id="LLXS01000018">
    <property type="protein sequence ID" value="KRG42488.1"/>
    <property type="molecule type" value="Genomic_DNA"/>
</dbReference>
<evidence type="ECO:0000256" key="1">
    <source>
        <dbReference type="SAM" id="MobiDB-lite"/>
    </source>
</evidence>
<organism evidence="3 4">
    <name type="scientific">Stenotrophomonas pictorum JCM 9942</name>
    <dbReference type="NCBI Taxonomy" id="1236960"/>
    <lineage>
        <taxon>Bacteria</taxon>
        <taxon>Pseudomonadati</taxon>
        <taxon>Pseudomonadota</taxon>
        <taxon>Gammaproteobacteria</taxon>
        <taxon>Lysobacterales</taxon>
        <taxon>Lysobacteraceae</taxon>
        <taxon>Stenotrophomonas</taxon>
    </lineage>
</organism>
<gene>
    <name evidence="3" type="ORF">ARC78_09030</name>
</gene>